<dbReference type="HOGENOM" id="CLU_143932_0_0_9"/>
<dbReference type="InterPro" id="IPR016694">
    <property type="entry name" value="UCP017292"/>
</dbReference>
<dbReference type="KEGG" id="bmeg:BG04_5557"/>
<reference evidence="1 2" key="1">
    <citation type="journal article" date="2015" name="Genome Announc.">
        <title>Complete genome sequences for 35 biothreat assay-relevant bacillus species.</title>
        <authorList>
            <person name="Johnson S.L."/>
            <person name="Daligault H.E."/>
            <person name="Davenport K.W."/>
            <person name="Jaissle J."/>
            <person name="Frey K.G."/>
            <person name="Ladner J.T."/>
            <person name="Broomall S.M."/>
            <person name="Bishop-Lilly K.A."/>
            <person name="Bruce D.C."/>
            <person name="Gibbons H.S."/>
            <person name="Coyne S.R."/>
            <person name="Lo C.C."/>
            <person name="Meincke L."/>
            <person name="Munk A.C."/>
            <person name="Koroleva G.I."/>
            <person name="Rosenzweig C.N."/>
            <person name="Palacios G.F."/>
            <person name="Redden C.L."/>
            <person name="Minogue T.D."/>
            <person name="Chain P.S."/>
        </authorList>
    </citation>
    <scope>NUCLEOTIDE SEQUENCE [LARGE SCALE GENOMIC DNA]</scope>
    <source>
        <strain evidence="2">ATCC 14581 / DSM 32 / JCM 2506 / NBRC 15308 / NCIMB 9376 / NCTC 10342 / NRRL B-14308 / VKM B-512</strain>
    </source>
</reference>
<dbReference type="PANTHER" id="PTHR28082:SF1">
    <property type="entry name" value="HELPER OF TIM PROTEIN 13"/>
    <property type="match status" value="1"/>
</dbReference>
<dbReference type="GO" id="GO:0045041">
    <property type="term" value="P:protein import into mitochondrial intermembrane space"/>
    <property type="evidence" value="ECO:0007669"/>
    <property type="project" value="TreeGrafter"/>
</dbReference>
<dbReference type="EMBL" id="CP009920">
    <property type="protein sequence ID" value="AJI23692.1"/>
    <property type="molecule type" value="Genomic_DNA"/>
</dbReference>
<evidence type="ECO:0000313" key="1">
    <source>
        <dbReference type="EMBL" id="AJI23692.1"/>
    </source>
</evidence>
<name>A0A0B6ARB9_PRIM2</name>
<proteinExistence type="predicted"/>
<evidence type="ECO:0000313" key="2">
    <source>
        <dbReference type="Proteomes" id="UP000031829"/>
    </source>
</evidence>
<protein>
    <submittedName>
        <fullName evidence="1">CHY zinc finger family protein</fullName>
    </submittedName>
</protein>
<dbReference type="InterPro" id="IPR037274">
    <property type="entry name" value="Znf_CHY_sf"/>
</dbReference>
<dbReference type="Pfam" id="PF05495">
    <property type="entry name" value="zf-CHY"/>
    <property type="match status" value="1"/>
</dbReference>
<dbReference type="SUPFAM" id="SSF161219">
    <property type="entry name" value="CHY zinc finger-like"/>
    <property type="match status" value="1"/>
</dbReference>
<dbReference type="InterPro" id="IPR052604">
    <property type="entry name" value="Mito_Tim_assembly_helper"/>
</dbReference>
<gene>
    <name evidence="1" type="ORF">BG04_5557</name>
</gene>
<dbReference type="AlphaFoldDB" id="A0A0B6ARB9"/>
<dbReference type="InterPro" id="IPR008913">
    <property type="entry name" value="Znf_CHY"/>
</dbReference>
<sequence length="111" mass="12787">MNKSAPIVKGDTVDSETRCTHYHTDKDIIAIKFYCCNTYYPCYQCHNGYADHDIKKWPKAMFNEKAILCGVCKHELSIHEYLTCNSTCPHCRSSFNPGCSLHGHIYFEQKS</sequence>
<dbReference type="GO" id="GO:0008270">
    <property type="term" value="F:zinc ion binding"/>
    <property type="evidence" value="ECO:0007669"/>
    <property type="project" value="InterPro"/>
</dbReference>
<dbReference type="GeneID" id="93643498"/>
<organism evidence="1 2">
    <name type="scientific">Priestia megaterium (strain ATCC 14581 / DSM 32 / CCUG 1817 / JCM 2506 / NBRC 15308 / NCIMB 9376 / NCTC 10342 / NRRL B-14308 / VKM B-512 / Ford 19)</name>
    <name type="common">Bacillus megaterium</name>
    <dbReference type="NCBI Taxonomy" id="1348623"/>
    <lineage>
        <taxon>Bacteria</taxon>
        <taxon>Bacillati</taxon>
        <taxon>Bacillota</taxon>
        <taxon>Bacilli</taxon>
        <taxon>Bacillales</taxon>
        <taxon>Bacillaceae</taxon>
        <taxon>Priestia</taxon>
    </lineage>
</organism>
<dbReference type="RefSeq" id="WP_016764731.1">
    <property type="nucleotide sequence ID" value="NZ_BCVB01000006.1"/>
</dbReference>
<dbReference type="PIRSF" id="PIRSF017292">
    <property type="entry name" value="UCP017292_Znf_CHY"/>
    <property type="match status" value="1"/>
</dbReference>
<dbReference type="PROSITE" id="PS51266">
    <property type="entry name" value="ZF_CHY"/>
    <property type="match status" value="1"/>
</dbReference>
<dbReference type="Proteomes" id="UP000031829">
    <property type="component" value="Chromosome"/>
</dbReference>
<accession>A0A0B6ARB9</accession>
<dbReference type="PANTHER" id="PTHR28082">
    <property type="entry name" value="ZINC FINGER PROTEIN"/>
    <property type="match status" value="1"/>
</dbReference>